<dbReference type="AlphaFoldDB" id="A0AAU9NPR5"/>
<dbReference type="Proteomes" id="UP001157418">
    <property type="component" value="Unassembled WGS sequence"/>
</dbReference>
<accession>A0AAU9NPR5</accession>
<proteinExistence type="predicted"/>
<comment type="caution">
    <text evidence="1">The sequence shown here is derived from an EMBL/GenBank/DDBJ whole genome shotgun (WGS) entry which is preliminary data.</text>
</comment>
<evidence type="ECO:0000313" key="1">
    <source>
        <dbReference type="EMBL" id="CAH1439758.1"/>
    </source>
</evidence>
<dbReference type="SUPFAM" id="SSF54928">
    <property type="entry name" value="RNA-binding domain, RBD"/>
    <property type="match status" value="1"/>
</dbReference>
<reference evidence="1 2" key="1">
    <citation type="submission" date="2022-01" db="EMBL/GenBank/DDBJ databases">
        <authorList>
            <person name="Xiong W."/>
            <person name="Schranz E."/>
        </authorList>
    </citation>
    <scope>NUCLEOTIDE SEQUENCE [LARGE SCALE GENOMIC DNA]</scope>
</reference>
<name>A0AAU9NPR5_9ASTR</name>
<dbReference type="GO" id="GO:0003676">
    <property type="term" value="F:nucleic acid binding"/>
    <property type="evidence" value="ECO:0007669"/>
    <property type="project" value="InterPro"/>
</dbReference>
<evidence type="ECO:0000313" key="2">
    <source>
        <dbReference type="Proteomes" id="UP001157418"/>
    </source>
</evidence>
<gene>
    <name evidence="1" type="ORF">LVIROSA_LOCUS25936</name>
</gene>
<dbReference type="InterPro" id="IPR012677">
    <property type="entry name" value="Nucleotide-bd_a/b_plait_sf"/>
</dbReference>
<keyword evidence="2" id="KW-1185">Reference proteome</keyword>
<dbReference type="EMBL" id="CAKMRJ010005310">
    <property type="protein sequence ID" value="CAH1439758.1"/>
    <property type="molecule type" value="Genomic_DNA"/>
</dbReference>
<organism evidence="1 2">
    <name type="scientific">Lactuca virosa</name>
    <dbReference type="NCBI Taxonomy" id="75947"/>
    <lineage>
        <taxon>Eukaryota</taxon>
        <taxon>Viridiplantae</taxon>
        <taxon>Streptophyta</taxon>
        <taxon>Embryophyta</taxon>
        <taxon>Tracheophyta</taxon>
        <taxon>Spermatophyta</taxon>
        <taxon>Magnoliopsida</taxon>
        <taxon>eudicotyledons</taxon>
        <taxon>Gunneridae</taxon>
        <taxon>Pentapetalae</taxon>
        <taxon>asterids</taxon>
        <taxon>campanulids</taxon>
        <taxon>Asterales</taxon>
        <taxon>Asteraceae</taxon>
        <taxon>Cichorioideae</taxon>
        <taxon>Cichorieae</taxon>
        <taxon>Lactucinae</taxon>
        <taxon>Lactuca</taxon>
    </lineage>
</organism>
<protein>
    <recommendedName>
        <fullName evidence="3">RRM domain-containing protein</fullName>
    </recommendedName>
</protein>
<dbReference type="Gene3D" id="3.30.70.330">
    <property type="match status" value="1"/>
</dbReference>
<dbReference type="InterPro" id="IPR035979">
    <property type="entry name" value="RBD_domain_sf"/>
</dbReference>
<evidence type="ECO:0008006" key="3">
    <source>
        <dbReference type="Google" id="ProtNLM"/>
    </source>
</evidence>
<sequence length="389" mass="43764">MAGEWREVRRKGSSVRKFQGKLEGNITTYFVTNLRGDVKKAELWKPCSKVGALVDIYIADRRDASGTFFAFVGFKNVLHPKGIEKELNEITCRGRKVAANCAKHPKAVTVDVSKRPADAAMNRFSSAHRDARSFVEVGKGIGTPYAGEAHASMSLNLSVHDWADASVLVGDARCFDTLCNFPALISWEGYDVMETKYLGGMQVLVKFRSETAADVFKANKCIWKKWFNWVERLGRRSVRFEMITCIKITGVLMAWVAGNFGRVLVNNCSFWGNNDASFCKLCILTASRKKINEEIMVNFDGAGYKIGIFEVEDDWVPFKPFVAESPVDSDVEEDDDDVGISDTWVNCEMEMEEGEIRHNDDGDGDGAVTELGKLRRRRCIRILFRRLES</sequence>